<feature type="domain" description="GspL periplasmic" evidence="12">
    <location>
        <begin position="232"/>
        <end position="366"/>
    </location>
</feature>
<dbReference type="SUPFAM" id="SSF53067">
    <property type="entry name" value="Actin-like ATPase domain"/>
    <property type="match status" value="1"/>
</dbReference>
<dbReference type="AlphaFoldDB" id="A0A6C0Y339"/>
<dbReference type="PIRSF" id="PIRSF015761">
    <property type="entry name" value="Protein_L"/>
    <property type="match status" value="1"/>
</dbReference>
<dbReference type="InterPro" id="IPR007812">
    <property type="entry name" value="T2SS_protein-GspL"/>
</dbReference>
<dbReference type="GO" id="GO:0015627">
    <property type="term" value="C:type II protein secretion system complex"/>
    <property type="evidence" value="ECO:0007669"/>
    <property type="project" value="InterPro"/>
</dbReference>
<dbReference type="Gene3D" id="3.30.420.380">
    <property type="match status" value="1"/>
</dbReference>
<keyword evidence="8" id="KW-1133">Transmembrane helix</keyword>
<keyword evidence="4" id="KW-1003">Cell membrane</keyword>
<gene>
    <name evidence="13" type="ORF">FSC09_08930</name>
    <name evidence="14" type="ORF">G0027_01855</name>
</gene>
<evidence type="ECO:0000256" key="7">
    <source>
        <dbReference type="ARBA" id="ARBA00022927"/>
    </source>
</evidence>
<dbReference type="Pfam" id="PF12693">
    <property type="entry name" value="GspL_C"/>
    <property type="match status" value="1"/>
</dbReference>
<dbReference type="Pfam" id="PF05134">
    <property type="entry name" value="T2SSL"/>
    <property type="match status" value="1"/>
</dbReference>
<evidence type="ECO:0000313" key="14">
    <source>
        <dbReference type="EMBL" id="QOW41696.1"/>
    </source>
</evidence>
<protein>
    <recommendedName>
        <fullName evidence="10">Type II secretion system protein L</fullName>
        <shortName evidence="10">T2SS protein L</shortName>
    </recommendedName>
</protein>
<dbReference type="NCBIfam" id="TIGR01709">
    <property type="entry name" value="typeII_sec_gspL"/>
    <property type="match status" value="1"/>
</dbReference>
<dbReference type="InterPro" id="IPR024230">
    <property type="entry name" value="GspL_cyto_dom"/>
</dbReference>
<feature type="domain" description="GspL cytoplasmic actin-ATPase-like" evidence="11">
    <location>
        <begin position="25"/>
        <end position="187"/>
    </location>
</feature>
<evidence type="ECO:0000256" key="10">
    <source>
        <dbReference type="PIRNR" id="PIRNR015761"/>
    </source>
</evidence>
<keyword evidence="7 10" id="KW-0653">Protein transport</keyword>
<evidence type="ECO:0000256" key="1">
    <source>
        <dbReference type="ARBA" id="ARBA00004377"/>
    </source>
</evidence>
<dbReference type="EMBL" id="CP044455">
    <property type="protein sequence ID" value="QIC70529.1"/>
    <property type="molecule type" value="Genomic_DNA"/>
</dbReference>
<comment type="subcellular location">
    <subcellularLocation>
        <location evidence="1">Cell inner membrane</location>
        <topology evidence="1">Single-pass membrane protein</topology>
    </subcellularLocation>
</comment>
<keyword evidence="9" id="KW-0472">Membrane</keyword>
<dbReference type="InterPro" id="IPR025691">
    <property type="entry name" value="GspL_pp_dom"/>
</dbReference>
<dbReference type="GO" id="GO:0015628">
    <property type="term" value="P:protein secretion by the type II secretion system"/>
    <property type="evidence" value="ECO:0007669"/>
    <property type="project" value="InterPro"/>
</dbReference>
<accession>A0A6C0Y339</accession>
<dbReference type="RefSeq" id="WP_163145928.1">
    <property type="nucleotide sequence ID" value="NZ_CP044455.1"/>
</dbReference>
<evidence type="ECO:0000256" key="2">
    <source>
        <dbReference type="ARBA" id="ARBA00005318"/>
    </source>
</evidence>
<organism evidence="13 15">
    <name type="scientific">Acinetobacter indicus</name>
    <dbReference type="NCBI Taxonomy" id="756892"/>
    <lineage>
        <taxon>Bacteria</taxon>
        <taxon>Pseudomonadati</taxon>
        <taxon>Pseudomonadota</taxon>
        <taxon>Gammaproteobacteria</taxon>
        <taxon>Moraxellales</taxon>
        <taxon>Moraxellaceae</taxon>
        <taxon>Acinetobacter</taxon>
    </lineage>
</organism>
<proteinExistence type="inferred from homology"/>
<dbReference type="InterPro" id="IPR043129">
    <property type="entry name" value="ATPase_NBD"/>
</dbReference>
<evidence type="ECO:0000256" key="3">
    <source>
        <dbReference type="ARBA" id="ARBA00022448"/>
    </source>
</evidence>
<keyword evidence="5" id="KW-0997">Cell inner membrane</keyword>
<evidence type="ECO:0000256" key="6">
    <source>
        <dbReference type="ARBA" id="ARBA00022692"/>
    </source>
</evidence>
<comment type="similarity">
    <text evidence="2 10">Belongs to the GSP L family.</text>
</comment>
<evidence type="ECO:0000259" key="11">
    <source>
        <dbReference type="Pfam" id="PF05134"/>
    </source>
</evidence>
<keyword evidence="3 10" id="KW-0813">Transport</keyword>
<evidence type="ECO:0000256" key="8">
    <source>
        <dbReference type="ARBA" id="ARBA00022989"/>
    </source>
</evidence>
<keyword evidence="6" id="KW-0812">Transmembrane</keyword>
<name>A0A6C0Y339_9GAMM</name>
<evidence type="ECO:0000256" key="9">
    <source>
        <dbReference type="ARBA" id="ARBA00023136"/>
    </source>
</evidence>
<evidence type="ECO:0000313" key="15">
    <source>
        <dbReference type="Proteomes" id="UP000503440"/>
    </source>
</evidence>
<evidence type="ECO:0000313" key="16">
    <source>
        <dbReference type="Proteomes" id="UP000593812"/>
    </source>
</evidence>
<dbReference type="Gene3D" id="3.30.1360.100">
    <property type="entry name" value="General secretion pathway protein M, EpsM"/>
    <property type="match status" value="1"/>
</dbReference>
<dbReference type="GO" id="GO:0009276">
    <property type="term" value="C:Gram-negative-bacterium-type cell wall"/>
    <property type="evidence" value="ECO:0007669"/>
    <property type="project" value="InterPro"/>
</dbReference>
<evidence type="ECO:0000256" key="4">
    <source>
        <dbReference type="ARBA" id="ARBA00022475"/>
    </source>
</evidence>
<dbReference type="Proteomes" id="UP000593812">
    <property type="component" value="Chromosome"/>
</dbReference>
<dbReference type="Proteomes" id="UP000503440">
    <property type="component" value="Chromosome"/>
</dbReference>
<dbReference type="EMBL" id="CP048654">
    <property type="protein sequence ID" value="QOW41696.1"/>
    <property type="molecule type" value="Genomic_DNA"/>
</dbReference>
<sequence>MLQIWMPEANGVWQWSSGEYWVQANTLEDLIQAIQLHQGEEAVVYFPSRDIQMLQQQMSKAQYKQLGPDGIKFLLEEFVVLPIDAMKVLHHFQQPDRLTLLGVAQSHVETLQHALALLPVKVTALLPDFLLLPVPEPDHIVLANVCGRLLVRENEYLGSSVDDLALFLDYQAPEQRYQISNFTAEQMHSIEAISTHEQLSSFHYEVPVLKKVKQHPFNILPKAKSESGISGYWKACAAVFLGILVVQFSYDATRWYQYKKVANQTAVQAIDQFKYWFGQNYPVTEQNIKSQFEYQLKQSQTADTQALQLLSRIGPVLMQNQIVARRVNYDLSSLNMELQASSSASLQALTQQLNQQGFKVELGNIQPAANGAIGLVKIQ</sequence>
<reference evidence="14 16" key="2">
    <citation type="submission" date="2020-02" db="EMBL/GenBank/DDBJ databases">
        <title>Tigecycline-resistant Acinetobacter species from pigs and migratory birds.</title>
        <authorList>
            <person name="Chen C."/>
            <person name="Sun J."/>
            <person name="Liao X.-P."/>
            <person name="Liu Y.-H."/>
        </authorList>
    </citation>
    <scope>NUCLEOTIDE SEQUENCE [LARGE SCALE GENOMIC DNA]</scope>
    <source>
        <strain evidence="14 16">C15_T</strain>
    </source>
</reference>
<evidence type="ECO:0000259" key="12">
    <source>
        <dbReference type="Pfam" id="PF12693"/>
    </source>
</evidence>
<reference evidence="13 15" key="1">
    <citation type="submission" date="2019-09" db="EMBL/GenBank/DDBJ databases">
        <title>Non-baumannii Acinetobacter spp. carrying blaNDM-1 isolated in China.</title>
        <authorList>
            <person name="Cui C."/>
            <person name="Chen C."/>
            <person name="Sun J."/>
            <person name="Liu Y."/>
        </authorList>
    </citation>
    <scope>NUCLEOTIDE SEQUENCE [LARGE SCALE GENOMIC DNA]</scope>
    <source>
        <strain evidence="13 15">B18</strain>
    </source>
</reference>
<evidence type="ECO:0000313" key="13">
    <source>
        <dbReference type="EMBL" id="QIC70529.1"/>
    </source>
</evidence>
<evidence type="ECO:0000256" key="5">
    <source>
        <dbReference type="ARBA" id="ARBA00022519"/>
    </source>
</evidence>
<comment type="function">
    <text evidence="10">Inner membrane component of the type II secretion system required for the energy-dependent secretion of extracellular factors such as proteases and toxins from the periplasm.</text>
</comment>
<dbReference type="GO" id="GO:0005886">
    <property type="term" value="C:plasma membrane"/>
    <property type="evidence" value="ECO:0007669"/>
    <property type="project" value="UniProtKB-SubCell"/>
</dbReference>